<name>A0AAN8P2Y5_9PEZI</name>
<sequence>MASRILKRIRRKPTSDSNNSGLEAEAPPPYRYNENATISTIDVVKPFASYVENMAVEDVNLAQRRMSEVVPVSGGVKGQENSEARRTSLESVSVEGRGGLLESEALGREGRALEQFHREVWGRGRSEAQPGYETFGGRLPEAPVPPPPPPPSTASVFQNLPPPRPPKFRVTSPPPLPPKEPPNSPISLPSTPKANFETESIHATHGTETTDGTLEGDEDDGNSSDASDDSFVIARYRSISQQQEFDDLNIQKMNIAGMVDTEQWDWAYHLLNELIQSIEERKEKVPAQWYLELVRLGIRAGAPVEDLQRLPDIKEETDGESDQQRKLRMECMVLEGILASKRGDDKASTKWFLKGAKFARKHNIIREMIVCYGMLKTNYEKSGDTKQMEVYESLTPGFGTLSITEYLRPRVFRLDAVSKSVRQEECLRLLDGLLLRKDVAEDEGKKEKYRQVLLFLSACKGRYTVSPSIIADIYGIETTEILRMINSASSIFKEANNVDSDVEVIDELLGSIVCRNSKSPSAAHDYFSYAEPLVLSDLLRRLLALMNRLLTEDICGIKMYGTPMEQIAKEDKVKSIRASLEFACHQWLSHFMHAKSELPLNELQTFVEEHWLQWIELIGLFGAGMLKRISRMTQFMRLNPTAKKKVQDLPPAMARKIESLEPFLKRYGEKIIEMPLQVYYLWRFFDFEESSVSPSTPKVHAKVDIHDSQNQDDTFKALSEGYKDLLTVVKPGENSQQKFVFSSDLRLVAYSVLNSPIIIVKDLMKKSDGIILEHGQERIYEIYFSPKVAEDNILAMITNPTQLMIWDISRAKATHKATYYPELRNQHLKISFSQDGKLIAFLYSRTKVVVRRVDTGEIAWNILDNRPDPILGLSFQPDSSGLAIVDIHGTLKTAKSTSNGFIEPGTGRVRIRYLQKLENASVHVLDEEKKGVLMWTKTTGVQIKLLGVGDPIVLEAVESKKKKTVVVVSPNGRRIAAIQDKGGIQIFDTATRKCIQSFWRLNQVYGETTLAAAFLPSGDRLITISKEMGVRVWELTVDMEIEDGWVVRGDEKVMWIPENYHARIADAERSNLLVLTHPSGRVLEIEFGIDKGRVFEGGGAYELVSNVMAYLPSLPKGLPSLSSLSSLPRSLPTFGWGSVGQTASSSSSPST</sequence>
<evidence type="ECO:0000256" key="2">
    <source>
        <dbReference type="SAM" id="MobiDB-lite"/>
    </source>
</evidence>
<feature type="region of interest" description="Disordered" evidence="2">
    <location>
        <begin position="122"/>
        <end position="228"/>
    </location>
</feature>
<evidence type="ECO:0000313" key="4">
    <source>
        <dbReference type="Proteomes" id="UP001313282"/>
    </source>
</evidence>
<dbReference type="PANTHER" id="PTHR15622:SF2">
    <property type="entry name" value="U4_U6 SMALL NUCLEAR RIBONUCLEOPROTEIN PRP4"/>
    <property type="match status" value="1"/>
</dbReference>
<reference evidence="3 4" key="1">
    <citation type="submission" date="2019-10" db="EMBL/GenBank/DDBJ databases">
        <authorList>
            <person name="Palmer J.M."/>
        </authorList>
    </citation>
    <scope>NUCLEOTIDE SEQUENCE [LARGE SCALE GENOMIC DNA]</scope>
    <source>
        <strain evidence="3 4">TWF718</strain>
    </source>
</reference>
<protein>
    <submittedName>
        <fullName evidence="3">Uncharacterized protein</fullName>
    </submittedName>
</protein>
<feature type="region of interest" description="Disordered" evidence="2">
    <location>
        <begin position="1"/>
        <end position="32"/>
    </location>
</feature>
<feature type="compositionally biased region" description="Acidic residues" evidence="2">
    <location>
        <begin position="214"/>
        <end position="228"/>
    </location>
</feature>
<dbReference type="InterPro" id="IPR051983">
    <property type="entry name" value="WSB_SOCS-box_domain"/>
</dbReference>
<keyword evidence="4" id="KW-1185">Reference proteome</keyword>
<dbReference type="AlphaFoldDB" id="A0AAN8P2Y5"/>
<accession>A0AAN8P2Y5</accession>
<evidence type="ECO:0000256" key="1">
    <source>
        <dbReference type="ARBA" id="ARBA00022786"/>
    </source>
</evidence>
<keyword evidence="1" id="KW-0833">Ubl conjugation pathway</keyword>
<feature type="compositionally biased region" description="Basic residues" evidence="2">
    <location>
        <begin position="1"/>
        <end position="12"/>
    </location>
</feature>
<dbReference type="InterPro" id="IPR015943">
    <property type="entry name" value="WD40/YVTN_repeat-like_dom_sf"/>
</dbReference>
<comment type="caution">
    <text evidence="3">The sequence shown here is derived from an EMBL/GenBank/DDBJ whole genome shotgun (WGS) entry which is preliminary data.</text>
</comment>
<gene>
    <name evidence="3" type="ORF">TWF718_001814</name>
</gene>
<feature type="compositionally biased region" description="Pro residues" evidence="2">
    <location>
        <begin position="142"/>
        <end position="152"/>
    </location>
</feature>
<dbReference type="Gene3D" id="2.130.10.10">
    <property type="entry name" value="YVTN repeat-like/Quinoprotein amine dehydrogenase"/>
    <property type="match status" value="2"/>
</dbReference>
<feature type="compositionally biased region" description="Pro residues" evidence="2">
    <location>
        <begin position="172"/>
        <end position="184"/>
    </location>
</feature>
<dbReference type="GO" id="GO:0000209">
    <property type="term" value="P:protein polyubiquitination"/>
    <property type="evidence" value="ECO:0007669"/>
    <property type="project" value="TreeGrafter"/>
</dbReference>
<dbReference type="PANTHER" id="PTHR15622">
    <property type="entry name" value="WD40 REPEAT PROTEIN"/>
    <property type="match status" value="1"/>
</dbReference>
<dbReference type="Proteomes" id="UP001313282">
    <property type="component" value="Unassembled WGS sequence"/>
</dbReference>
<dbReference type="EMBL" id="JAVHNR010000001">
    <property type="protein sequence ID" value="KAK6357505.1"/>
    <property type="molecule type" value="Genomic_DNA"/>
</dbReference>
<dbReference type="SUPFAM" id="SSF82171">
    <property type="entry name" value="DPP6 N-terminal domain-like"/>
    <property type="match status" value="1"/>
</dbReference>
<proteinExistence type="predicted"/>
<organism evidence="3 4">
    <name type="scientific">Orbilia javanica</name>
    <dbReference type="NCBI Taxonomy" id="47235"/>
    <lineage>
        <taxon>Eukaryota</taxon>
        <taxon>Fungi</taxon>
        <taxon>Dikarya</taxon>
        <taxon>Ascomycota</taxon>
        <taxon>Pezizomycotina</taxon>
        <taxon>Orbiliomycetes</taxon>
        <taxon>Orbiliales</taxon>
        <taxon>Orbiliaceae</taxon>
        <taxon>Orbilia</taxon>
    </lineage>
</organism>
<evidence type="ECO:0000313" key="3">
    <source>
        <dbReference type="EMBL" id="KAK6357505.1"/>
    </source>
</evidence>